<sequence>MDGRGPERTACPDADAQADERGRAPWGRDPIVTHRSEGALEVTDDMGATLRELRRLAEQTPPSRERFADLLRGLSILAVVLGHWLVTVVGYDRHRELVGRSALPDLPWAHPLTWVFQVLPVFYFVGGYANAVSLSRHRGRGGDTTEWLLNRSGRLIRPTTALVLVMAGGALAAHLTGADPARVRLVVWFASIPLWFLVVYLIVIVLTPPMYALHRRYGLRVPLVLVGLVALGDVARLLGAASWGVGNFLFGWLAIHQMGFAWREGLLPARPRVGVPMLLGGIGALLLLTLAGPYPISMINVPGERLHNMSPPSLALLAVAASQFGAILLLRDRAERWLRGPRPWMAVVAVNTVILTIFLWHVTAAILVTFVLHTAGALPTPEVGSAGWLAWRIPLLILCACGLMPLVAIFGPIEVRSARRPATRRPWIPAGLARAANHPVARLVLALAGFAGVVSALLGNSLLPSTSPTVFGLPTAALIAYLAGAAVLRLLRSAPPDVPRLLRSTPPDVPHR</sequence>
<gene>
    <name evidence="4" type="ORF">Pmi06nite_55190</name>
</gene>
<keyword evidence="4" id="KW-0012">Acyltransferase</keyword>
<feature type="transmembrane region" description="Helical" evidence="2">
    <location>
        <begin position="241"/>
        <end position="261"/>
    </location>
</feature>
<feature type="region of interest" description="Disordered" evidence="1">
    <location>
        <begin position="1"/>
        <end position="30"/>
    </location>
</feature>
<name>A0A8J3X8D6_9ACTN</name>
<reference evidence="4 5" key="1">
    <citation type="submission" date="2021-01" db="EMBL/GenBank/DDBJ databases">
        <title>Whole genome shotgun sequence of Planotetraspora mira NBRC 15435.</title>
        <authorList>
            <person name="Komaki H."/>
            <person name="Tamura T."/>
        </authorList>
    </citation>
    <scope>NUCLEOTIDE SEQUENCE [LARGE SCALE GENOMIC DNA]</scope>
    <source>
        <strain evidence="4 5">NBRC 15435</strain>
    </source>
</reference>
<feature type="transmembrane region" description="Helical" evidence="2">
    <location>
        <begin position="155"/>
        <end position="173"/>
    </location>
</feature>
<evidence type="ECO:0000256" key="1">
    <source>
        <dbReference type="SAM" id="MobiDB-lite"/>
    </source>
</evidence>
<evidence type="ECO:0000313" key="4">
    <source>
        <dbReference type="EMBL" id="GII32077.1"/>
    </source>
</evidence>
<feature type="transmembrane region" description="Helical" evidence="2">
    <location>
        <begin position="185"/>
        <end position="205"/>
    </location>
</feature>
<evidence type="ECO:0000313" key="5">
    <source>
        <dbReference type="Proteomes" id="UP000650628"/>
    </source>
</evidence>
<accession>A0A8J3X8D6</accession>
<dbReference type="GO" id="GO:0016747">
    <property type="term" value="F:acyltransferase activity, transferring groups other than amino-acyl groups"/>
    <property type="evidence" value="ECO:0007669"/>
    <property type="project" value="InterPro"/>
</dbReference>
<feature type="domain" description="Acyltransferase 3" evidence="3">
    <location>
        <begin position="67"/>
        <end position="391"/>
    </location>
</feature>
<feature type="transmembrane region" description="Helical" evidence="2">
    <location>
        <begin position="111"/>
        <end position="134"/>
    </location>
</feature>
<keyword evidence="2" id="KW-0812">Transmembrane</keyword>
<comment type="caution">
    <text evidence="4">The sequence shown here is derived from an EMBL/GenBank/DDBJ whole genome shotgun (WGS) entry which is preliminary data.</text>
</comment>
<dbReference type="InterPro" id="IPR002656">
    <property type="entry name" value="Acyl_transf_3_dom"/>
</dbReference>
<feature type="transmembrane region" description="Helical" evidence="2">
    <location>
        <begin position="443"/>
        <end position="463"/>
    </location>
</feature>
<evidence type="ECO:0000259" key="3">
    <source>
        <dbReference type="Pfam" id="PF01757"/>
    </source>
</evidence>
<feature type="transmembrane region" description="Helical" evidence="2">
    <location>
        <begin position="469"/>
        <end position="491"/>
    </location>
</feature>
<organism evidence="4 5">
    <name type="scientific">Planotetraspora mira</name>
    <dbReference type="NCBI Taxonomy" id="58121"/>
    <lineage>
        <taxon>Bacteria</taxon>
        <taxon>Bacillati</taxon>
        <taxon>Actinomycetota</taxon>
        <taxon>Actinomycetes</taxon>
        <taxon>Streptosporangiales</taxon>
        <taxon>Streptosporangiaceae</taxon>
        <taxon>Planotetraspora</taxon>
    </lineage>
</organism>
<feature type="transmembrane region" description="Helical" evidence="2">
    <location>
        <begin position="70"/>
        <end position="91"/>
    </location>
</feature>
<keyword evidence="2" id="KW-0472">Membrane</keyword>
<keyword evidence="2" id="KW-1133">Transmembrane helix</keyword>
<feature type="transmembrane region" description="Helical" evidence="2">
    <location>
        <begin position="217"/>
        <end position="235"/>
    </location>
</feature>
<feature type="transmembrane region" description="Helical" evidence="2">
    <location>
        <begin position="314"/>
        <end position="331"/>
    </location>
</feature>
<feature type="transmembrane region" description="Helical" evidence="2">
    <location>
        <begin position="343"/>
        <end position="373"/>
    </location>
</feature>
<dbReference type="EMBL" id="BOOO01000033">
    <property type="protein sequence ID" value="GII32077.1"/>
    <property type="molecule type" value="Genomic_DNA"/>
</dbReference>
<protein>
    <submittedName>
        <fullName evidence="4">Acyltransferase</fullName>
    </submittedName>
</protein>
<dbReference type="AlphaFoldDB" id="A0A8J3X8D6"/>
<keyword evidence="5" id="KW-1185">Reference proteome</keyword>
<dbReference type="Pfam" id="PF01757">
    <property type="entry name" value="Acyl_transf_3"/>
    <property type="match status" value="1"/>
</dbReference>
<evidence type="ECO:0000256" key="2">
    <source>
        <dbReference type="SAM" id="Phobius"/>
    </source>
</evidence>
<proteinExistence type="predicted"/>
<feature type="transmembrane region" description="Helical" evidence="2">
    <location>
        <begin position="273"/>
        <end position="294"/>
    </location>
</feature>
<dbReference type="Proteomes" id="UP000650628">
    <property type="component" value="Unassembled WGS sequence"/>
</dbReference>
<keyword evidence="4" id="KW-0808">Transferase</keyword>
<feature type="transmembrane region" description="Helical" evidence="2">
    <location>
        <begin position="393"/>
        <end position="415"/>
    </location>
</feature>